<accession>A0A0X1KNA0</accession>
<sequence>MRMRFVFGAMVFLFILLLLVHIVPRGDSDCELSMTNFSTDCLPSVPYSPSWPTTAVRILGDKFIFFSEEYVWEGRDSEFLPIFLNGEESNWTKEVGISPQCAIWGEEWETTLPRDTGRLVHYVQYGAGKCSGGRFEPDRIELGSTEVSGGALEIAYYFLPLDRGRWVFWPEPIFGGEIEPHLIEAGCSCSLDDILERIDENIRGLSFTPIKDSGECQNGPVKVVFSRLYTRNDWEYLYVECGKIKDLGLARILMVRGSKNAVVQYSTCSMKM</sequence>
<gene>
    <name evidence="1" type="ORF">X802_07325</name>
</gene>
<organism evidence="1 2">
    <name type="scientific">Thermococcus guaymasensis DSM 11113</name>
    <dbReference type="NCBI Taxonomy" id="1432656"/>
    <lineage>
        <taxon>Archaea</taxon>
        <taxon>Methanobacteriati</taxon>
        <taxon>Methanobacteriota</taxon>
        <taxon>Thermococci</taxon>
        <taxon>Thermococcales</taxon>
        <taxon>Thermococcaceae</taxon>
        <taxon>Thermococcus</taxon>
    </lineage>
</organism>
<dbReference type="Proteomes" id="UP000062043">
    <property type="component" value="Chromosome"/>
</dbReference>
<name>A0A0X1KNA0_9EURY</name>
<keyword evidence="2" id="KW-1185">Reference proteome</keyword>
<reference evidence="1 2" key="1">
    <citation type="submission" date="2014-01" db="EMBL/GenBank/DDBJ databases">
        <title>Genome sequencing of Thermococcus guaymasensis.</title>
        <authorList>
            <person name="Zhang X."/>
            <person name="Alvare G."/>
            <person name="Fristensky B."/>
            <person name="Chen L."/>
            <person name="Suen T."/>
            <person name="Chen Q."/>
            <person name="Ma K."/>
        </authorList>
    </citation>
    <scope>NUCLEOTIDE SEQUENCE [LARGE SCALE GENOMIC DNA]</scope>
    <source>
        <strain evidence="1 2">DSM 11113</strain>
    </source>
</reference>
<evidence type="ECO:0000313" key="2">
    <source>
        <dbReference type="Proteomes" id="UP000062043"/>
    </source>
</evidence>
<protein>
    <submittedName>
        <fullName evidence="1">Uncharacterized protein</fullName>
    </submittedName>
</protein>
<proteinExistence type="predicted"/>
<dbReference type="AlphaFoldDB" id="A0A0X1KNA0"/>
<dbReference type="KEGG" id="tgy:X802_07325"/>
<dbReference type="PATRIC" id="fig|1432656.3.peg.1423"/>
<dbReference type="OrthoDB" id="97476at2157"/>
<evidence type="ECO:0000313" key="1">
    <source>
        <dbReference type="EMBL" id="AJC72764.1"/>
    </source>
</evidence>
<dbReference type="EMBL" id="CP007140">
    <property type="protein sequence ID" value="AJC72764.1"/>
    <property type="molecule type" value="Genomic_DNA"/>
</dbReference>
<dbReference type="RefSeq" id="WP_062372218.1">
    <property type="nucleotide sequence ID" value="NZ_CP007140.1"/>
</dbReference>
<dbReference type="GeneID" id="27135464"/>